<dbReference type="RefSeq" id="WP_153356249.1">
    <property type="nucleotide sequence ID" value="NZ_WIXI01000047.1"/>
</dbReference>
<reference evidence="2 3" key="1">
    <citation type="submission" date="2019-11" db="EMBL/GenBank/DDBJ databases">
        <title>Genome analysis of Rhizobacterium cereale a novel genus and species isolated from maize roots in North Spain.</title>
        <authorList>
            <person name="Menendez E."/>
            <person name="Flores-Felix J.D."/>
            <person name="Ramirez-Bahena M.-H."/>
            <person name="Igual J.M."/>
            <person name="Garcia-Fraile P."/>
            <person name="Peix A."/>
            <person name="Velazquez E."/>
        </authorList>
    </citation>
    <scope>NUCLEOTIDE SEQUENCE [LARGE SCALE GENOMIC DNA]</scope>
    <source>
        <strain evidence="2 3">RZME27</strain>
    </source>
</reference>
<evidence type="ECO:0000313" key="3">
    <source>
        <dbReference type="Proteomes" id="UP000435138"/>
    </source>
</evidence>
<dbReference type="Proteomes" id="UP000435138">
    <property type="component" value="Unassembled WGS sequence"/>
</dbReference>
<accession>A0A6A8AHG8</accession>
<gene>
    <name evidence="2" type="ORF">GAO09_19540</name>
</gene>
<organism evidence="2 3">
    <name type="scientific">Endobacterium cereale</name>
    <dbReference type="NCBI Taxonomy" id="2663029"/>
    <lineage>
        <taxon>Bacteria</taxon>
        <taxon>Pseudomonadati</taxon>
        <taxon>Pseudomonadota</taxon>
        <taxon>Alphaproteobacteria</taxon>
        <taxon>Hyphomicrobiales</taxon>
        <taxon>Rhizobiaceae</taxon>
        <taxon>Endobacterium</taxon>
    </lineage>
</organism>
<comment type="caution">
    <text evidence="2">The sequence shown here is derived from an EMBL/GenBank/DDBJ whole genome shotgun (WGS) entry which is preliminary data.</text>
</comment>
<dbReference type="EMBL" id="WIXI01000047">
    <property type="protein sequence ID" value="MQY48231.1"/>
    <property type="molecule type" value="Genomic_DNA"/>
</dbReference>
<feature type="transmembrane region" description="Helical" evidence="1">
    <location>
        <begin position="57"/>
        <end position="76"/>
    </location>
</feature>
<sequence length="96" mass="10630">MAEDHPCMIREFDGCLCQSAADCQSFAAEQKRKGRDLGTFKKERPAPVVGPTARDTIVVAIAICGVVGSAWGAIHLDRHYKADDLRTQESRVTWLR</sequence>
<keyword evidence="3" id="KW-1185">Reference proteome</keyword>
<keyword evidence="1" id="KW-1133">Transmembrane helix</keyword>
<proteinExistence type="predicted"/>
<keyword evidence="1" id="KW-0472">Membrane</keyword>
<name>A0A6A8AHG8_9HYPH</name>
<dbReference type="AlphaFoldDB" id="A0A6A8AHG8"/>
<evidence type="ECO:0000313" key="2">
    <source>
        <dbReference type="EMBL" id="MQY48231.1"/>
    </source>
</evidence>
<evidence type="ECO:0000256" key="1">
    <source>
        <dbReference type="SAM" id="Phobius"/>
    </source>
</evidence>
<keyword evidence="1" id="KW-0812">Transmembrane</keyword>
<protein>
    <submittedName>
        <fullName evidence="2">Uncharacterized protein</fullName>
    </submittedName>
</protein>